<dbReference type="EMBL" id="JAFNEN010000014">
    <property type="protein sequence ID" value="KAG8200702.1"/>
    <property type="molecule type" value="Genomic_DNA"/>
</dbReference>
<name>A0AAV6VXZ7_9ARAC</name>
<accession>A0AAV6VXZ7</accession>
<proteinExistence type="predicted"/>
<evidence type="ECO:0000313" key="1">
    <source>
        <dbReference type="EMBL" id="KAG8200702.1"/>
    </source>
</evidence>
<protein>
    <submittedName>
        <fullName evidence="1">Uncharacterized protein</fullName>
    </submittedName>
</protein>
<gene>
    <name evidence="1" type="ORF">JTE90_022318</name>
</gene>
<evidence type="ECO:0000313" key="2">
    <source>
        <dbReference type="Proteomes" id="UP000827092"/>
    </source>
</evidence>
<dbReference type="AlphaFoldDB" id="A0AAV6VXZ7"/>
<reference evidence="1 2" key="1">
    <citation type="journal article" date="2022" name="Nat. Ecol. Evol.">
        <title>A masculinizing supergene underlies an exaggerated male reproductive morph in a spider.</title>
        <authorList>
            <person name="Hendrickx F."/>
            <person name="De Corte Z."/>
            <person name="Sonet G."/>
            <person name="Van Belleghem S.M."/>
            <person name="Kostlbacher S."/>
            <person name="Vangestel C."/>
        </authorList>
    </citation>
    <scope>NUCLEOTIDE SEQUENCE [LARGE SCALE GENOMIC DNA]</scope>
    <source>
        <strain evidence="1">W744_W776</strain>
    </source>
</reference>
<dbReference type="Proteomes" id="UP000827092">
    <property type="component" value="Unassembled WGS sequence"/>
</dbReference>
<organism evidence="1 2">
    <name type="scientific">Oedothorax gibbosus</name>
    <dbReference type="NCBI Taxonomy" id="931172"/>
    <lineage>
        <taxon>Eukaryota</taxon>
        <taxon>Metazoa</taxon>
        <taxon>Ecdysozoa</taxon>
        <taxon>Arthropoda</taxon>
        <taxon>Chelicerata</taxon>
        <taxon>Arachnida</taxon>
        <taxon>Araneae</taxon>
        <taxon>Araneomorphae</taxon>
        <taxon>Entelegynae</taxon>
        <taxon>Araneoidea</taxon>
        <taxon>Linyphiidae</taxon>
        <taxon>Erigoninae</taxon>
        <taxon>Oedothorax</taxon>
    </lineage>
</organism>
<keyword evidence="2" id="KW-1185">Reference proteome</keyword>
<sequence length="100" mass="10934">MSGSSAMFSDLANHTTGSTLQAQIRSFQGWLHIGTIVCPPCHEICGENDNNCQPDTTVKSYYAAPDKQFYFDELPCGGNSIAPNWTTFLLLTLLLFLLGS</sequence>
<comment type="caution">
    <text evidence="1">The sequence shown here is derived from an EMBL/GenBank/DDBJ whole genome shotgun (WGS) entry which is preliminary data.</text>
</comment>